<keyword evidence="4" id="KW-0539">Nucleus</keyword>
<dbReference type="ExpressionAtlas" id="A0A317Y9G3">
    <property type="expression patterns" value="baseline and differential"/>
</dbReference>
<dbReference type="NCBIfam" id="TIGR01557">
    <property type="entry name" value="myb_SHAQKYF"/>
    <property type="match status" value="1"/>
</dbReference>
<feature type="region of interest" description="Disordered" evidence="5">
    <location>
        <begin position="364"/>
        <end position="420"/>
    </location>
</feature>
<dbReference type="PANTHER" id="PTHR31314">
    <property type="entry name" value="MYB FAMILY TRANSCRIPTION FACTOR PHL7-LIKE"/>
    <property type="match status" value="1"/>
</dbReference>
<dbReference type="InterPro" id="IPR006447">
    <property type="entry name" value="Myb_dom_plants"/>
</dbReference>
<keyword evidence="3" id="KW-0804">Transcription</keyword>
<dbReference type="GO" id="GO:0003677">
    <property type="term" value="F:DNA binding"/>
    <property type="evidence" value="ECO:0007669"/>
    <property type="project" value="UniProtKB-KW"/>
</dbReference>
<dbReference type="InterPro" id="IPR009057">
    <property type="entry name" value="Homeodomain-like_sf"/>
</dbReference>
<evidence type="ECO:0000313" key="7">
    <source>
        <dbReference type="EMBL" id="PWZ54451.1"/>
    </source>
</evidence>
<comment type="caution">
    <text evidence="7">The sequence shown here is derived from an EMBL/GenBank/DDBJ whole genome shotgun (WGS) entry which is preliminary data.</text>
</comment>
<feature type="compositionally biased region" description="Acidic residues" evidence="5">
    <location>
        <begin position="382"/>
        <end position="392"/>
    </location>
</feature>
<dbReference type="PANTHER" id="PTHR31314:SF188">
    <property type="entry name" value="TRANSCRIPTION FACTOR KAN2 ISOFORM X1-RELATED"/>
    <property type="match status" value="1"/>
</dbReference>
<organism evidence="7">
    <name type="scientific">Zea mays</name>
    <name type="common">Maize</name>
    <dbReference type="NCBI Taxonomy" id="4577"/>
    <lineage>
        <taxon>Eukaryota</taxon>
        <taxon>Viridiplantae</taxon>
        <taxon>Streptophyta</taxon>
        <taxon>Embryophyta</taxon>
        <taxon>Tracheophyta</taxon>
        <taxon>Spermatophyta</taxon>
        <taxon>Magnoliopsida</taxon>
        <taxon>Liliopsida</taxon>
        <taxon>Poales</taxon>
        <taxon>Poaceae</taxon>
        <taxon>PACMAD clade</taxon>
        <taxon>Panicoideae</taxon>
        <taxon>Andropogonodae</taxon>
        <taxon>Andropogoneae</taxon>
        <taxon>Tripsacinae</taxon>
        <taxon>Zea</taxon>
    </lineage>
</organism>
<dbReference type="PROSITE" id="PS51294">
    <property type="entry name" value="HTH_MYB"/>
    <property type="match status" value="1"/>
</dbReference>
<dbReference type="InterPro" id="IPR046955">
    <property type="entry name" value="PHR1-like"/>
</dbReference>
<dbReference type="Gene3D" id="1.10.10.60">
    <property type="entry name" value="Homeodomain-like"/>
    <property type="match status" value="1"/>
</dbReference>
<proteinExistence type="predicted"/>
<reference evidence="7" key="1">
    <citation type="journal article" date="2018" name="Nat. Genet.">
        <title>Extensive intraspecific gene order and gene structural variations between Mo17 and other maize genomes.</title>
        <authorList>
            <person name="Sun S."/>
            <person name="Zhou Y."/>
            <person name="Chen J."/>
            <person name="Shi J."/>
            <person name="Zhao H."/>
            <person name="Zhao H."/>
            <person name="Song W."/>
            <person name="Zhang M."/>
            <person name="Cui Y."/>
            <person name="Dong X."/>
            <person name="Liu H."/>
            <person name="Ma X."/>
            <person name="Jiao Y."/>
            <person name="Wang B."/>
            <person name="Wei X."/>
            <person name="Stein J.C."/>
            <person name="Glaubitz J.C."/>
            <person name="Lu F."/>
            <person name="Yu G."/>
            <person name="Liang C."/>
            <person name="Fengler K."/>
            <person name="Li B."/>
            <person name="Rafalski A."/>
            <person name="Schnable P.S."/>
            <person name="Ware D.H."/>
            <person name="Buckler E.S."/>
            <person name="Lai J."/>
        </authorList>
    </citation>
    <scope>NUCLEOTIDE SEQUENCE [LARGE SCALE GENOMIC DNA]</scope>
    <source>
        <tissue evidence="7">Seedling</tissue>
    </source>
</reference>
<dbReference type="FunFam" id="1.10.10.60:FF:000002">
    <property type="entry name" value="Myb family transcription factor"/>
    <property type="match status" value="1"/>
</dbReference>
<dbReference type="EMBL" id="NCVQ01000001">
    <property type="protein sequence ID" value="PWZ54451.1"/>
    <property type="molecule type" value="Genomic_DNA"/>
</dbReference>
<dbReference type="Proteomes" id="UP000251960">
    <property type="component" value="Chromosome 1"/>
</dbReference>
<dbReference type="AlphaFoldDB" id="A0A317Y9G3"/>
<feature type="compositionally biased region" description="Low complexity" evidence="5">
    <location>
        <begin position="394"/>
        <end position="406"/>
    </location>
</feature>
<dbReference type="InterPro" id="IPR001005">
    <property type="entry name" value="SANT/Myb"/>
</dbReference>
<evidence type="ECO:0000256" key="3">
    <source>
        <dbReference type="ARBA" id="ARBA00023163"/>
    </source>
</evidence>
<evidence type="ECO:0000256" key="5">
    <source>
        <dbReference type="SAM" id="MobiDB-lite"/>
    </source>
</evidence>
<feature type="region of interest" description="Disordered" evidence="5">
    <location>
        <begin position="1"/>
        <end position="21"/>
    </location>
</feature>
<evidence type="ECO:0000256" key="2">
    <source>
        <dbReference type="ARBA" id="ARBA00023125"/>
    </source>
</evidence>
<dbReference type="Pfam" id="PF00249">
    <property type="entry name" value="Myb_DNA-binding"/>
    <property type="match status" value="1"/>
</dbReference>
<feature type="region of interest" description="Disordered" evidence="5">
    <location>
        <begin position="164"/>
        <end position="213"/>
    </location>
</feature>
<keyword evidence="2" id="KW-0238">DNA-binding</keyword>
<evidence type="ECO:0000256" key="4">
    <source>
        <dbReference type="ARBA" id="ARBA00023242"/>
    </source>
</evidence>
<evidence type="ECO:0000256" key="1">
    <source>
        <dbReference type="ARBA" id="ARBA00023015"/>
    </source>
</evidence>
<accession>A0A317Y9G3</accession>
<protein>
    <submittedName>
        <fullName evidence="7">Putative Myb family transcription factor</fullName>
    </submittedName>
</protein>
<dbReference type="SUPFAM" id="SSF46689">
    <property type="entry name" value="Homeodomain-like"/>
    <property type="match status" value="1"/>
</dbReference>
<gene>
    <name evidence="7" type="primary">At1g14600_4</name>
    <name evidence="7" type="ORF">Zm00014a_004055</name>
</gene>
<evidence type="ECO:0000259" key="6">
    <source>
        <dbReference type="PROSITE" id="PS51294"/>
    </source>
</evidence>
<dbReference type="InterPro" id="IPR017930">
    <property type="entry name" value="Myb_dom"/>
</dbReference>
<name>A0A317Y9G3_MAIZE</name>
<dbReference type="GO" id="GO:0003700">
    <property type="term" value="F:DNA-binding transcription factor activity"/>
    <property type="evidence" value="ECO:0007669"/>
    <property type="project" value="InterPro"/>
</dbReference>
<feature type="compositionally biased region" description="Low complexity" evidence="5">
    <location>
        <begin position="204"/>
        <end position="213"/>
    </location>
</feature>
<feature type="domain" description="HTH myb-type" evidence="6">
    <location>
        <begin position="23"/>
        <end position="83"/>
    </location>
</feature>
<keyword evidence="1" id="KW-0805">Transcription regulation</keyword>
<feature type="region of interest" description="Disordered" evidence="5">
    <location>
        <begin position="247"/>
        <end position="307"/>
    </location>
</feature>
<sequence>MTMVRTTMVGARERSGGVRQYNRSKVPRLRWTPDLHHCFVHAIHKLGGQDKATPKRVLQLMGVGGLTISHVKSHLQMYRNMRNDLGMQGTTMQLVHRAEEHVYGRGGMHMELCADTQRRQPQCGHDECDGPACCCIVVCRSPPPPKPGKEATTLFQRQLKSVFAMEEPNNSGAGRRREREEMDGSASPKRVLLRGGPGPGTCEGDGSPSPPSASGGLCWALATAAAGGYNSYMRMMQAAMGMAAAAGARAPPPRTPRHPPRHAETTVEPGRGPGIKRQAQMQSASAWPGAQGGEHAAPALPRSTSSSEQLITFSGFVVAQKQPPPPPPPCCSRDHPFEMVGTALIAHGASAEARCGLETPPRLPAVAEQAGGDPCWTSSAGSEDDHDEEEDGCSLSLSLATRSSRSSGDEGGRLSPTAATSWGSQISLDLSLSTL</sequence>